<dbReference type="InterPro" id="IPR050638">
    <property type="entry name" value="AA-Vitamin_Transporters"/>
</dbReference>
<feature type="transmembrane region" description="Helical" evidence="6">
    <location>
        <begin position="150"/>
        <end position="169"/>
    </location>
</feature>
<dbReference type="PANTHER" id="PTHR32322">
    <property type="entry name" value="INNER MEMBRANE TRANSPORTER"/>
    <property type="match status" value="1"/>
</dbReference>
<feature type="transmembrane region" description="Helical" evidence="6">
    <location>
        <begin position="125"/>
        <end position="144"/>
    </location>
</feature>
<feature type="transmembrane region" description="Helical" evidence="6">
    <location>
        <begin position="7"/>
        <end position="27"/>
    </location>
</feature>
<proteinExistence type="inferred from homology"/>
<evidence type="ECO:0000313" key="8">
    <source>
        <dbReference type="EMBL" id="MCI0127353.1"/>
    </source>
</evidence>
<dbReference type="RefSeq" id="WP_035088768.1">
    <property type="nucleotide sequence ID" value="NZ_CP068983.1"/>
</dbReference>
<feature type="transmembrane region" description="Helical" evidence="6">
    <location>
        <begin position="64"/>
        <end position="83"/>
    </location>
</feature>
<evidence type="ECO:0000256" key="3">
    <source>
        <dbReference type="ARBA" id="ARBA00022692"/>
    </source>
</evidence>
<gene>
    <name evidence="8" type="ORF">ML536_11000</name>
</gene>
<evidence type="ECO:0000256" key="1">
    <source>
        <dbReference type="ARBA" id="ARBA00004141"/>
    </source>
</evidence>
<feature type="domain" description="EamA" evidence="7">
    <location>
        <begin position="7"/>
        <end position="137"/>
    </location>
</feature>
<dbReference type="PANTHER" id="PTHR32322:SF2">
    <property type="entry name" value="EAMA DOMAIN-CONTAINING PROTEIN"/>
    <property type="match status" value="1"/>
</dbReference>
<protein>
    <submittedName>
        <fullName evidence="8">DMT family transporter</fullName>
    </submittedName>
</protein>
<sequence>MQIRDWFWVLLVGSIWGCSFLFNAVLLREVGPIWVSAGRVTIAAIGCWAFFFALGKKVPRDFSLWIKLMILGVFSYALPFTLFPLGQTHIASGLTAIINALTPIMTVVVSNFWPGGERATINKTMGVVAGFAGASLLALPAVQAGGTTQVWGIALCLMATICYAVTLNVARSFAKVDPSAIAAIAMTGAAVVAVPVALVFEGTPHATRIETWGAWLGLGLLASAFTFQIMYRMLPRIGATNFAVNTFISPVFAIILGVSFLGETILPIQLFGMLVIFSGLLLIDGRIVRRFRRAPA</sequence>
<feature type="transmembrane region" description="Helical" evidence="6">
    <location>
        <begin position="266"/>
        <end position="283"/>
    </location>
</feature>
<evidence type="ECO:0000256" key="2">
    <source>
        <dbReference type="ARBA" id="ARBA00007362"/>
    </source>
</evidence>
<dbReference type="InterPro" id="IPR037185">
    <property type="entry name" value="EmrE-like"/>
</dbReference>
<evidence type="ECO:0000259" key="7">
    <source>
        <dbReference type="Pfam" id="PF00892"/>
    </source>
</evidence>
<feature type="transmembrane region" description="Helical" evidence="6">
    <location>
        <begin position="89"/>
        <end position="113"/>
    </location>
</feature>
<keyword evidence="9" id="KW-1185">Reference proteome</keyword>
<feature type="transmembrane region" description="Helical" evidence="6">
    <location>
        <begin position="242"/>
        <end position="260"/>
    </location>
</feature>
<accession>A0AA41QNE1</accession>
<evidence type="ECO:0000256" key="6">
    <source>
        <dbReference type="SAM" id="Phobius"/>
    </source>
</evidence>
<dbReference type="SUPFAM" id="SSF103481">
    <property type="entry name" value="Multidrug resistance efflux transporter EmrE"/>
    <property type="match status" value="2"/>
</dbReference>
<feature type="transmembrane region" description="Helical" evidence="6">
    <location>
        <begin position="212"/>
        <end position="230"/>
    </location>
</feature>
<feature type="domain" description="EamA" evidence="7">
    <location>
        <begin position="151"/>
        <end position="283"/>
    </location>
</feature>
<evidence type="ECO:0000256" key="4">
    <source>
        <dbReference type="ARBA" id="ARBA00022989"/>
    </source>
</evidence>
<organism evidence="8 9">
    <name type="scientific">Paradevosia shaoguanensis</name>
    <dbReference type="NCBI Taxonomy" id="1335043"/>
    <lineage>
        <taxon>Bacteria</taxon>
        <taxon>Pseudomonadati</taxon>
        <taxon>Pseudomonadota</taxon>
        <taxon>Alphaproteobacteria</taxon>
        <taxon>Hyphomicrobiales</taxon>
        <taxon>Devosiaceae</taxon>
        <taxon>Paradevosia</taxon>
    </lineage>
</organism>
<feature type="transmembrane region" description="Helical" evidence="6">
    <location>
        <begin position="181"/>
        <end position="200"/>
    </location>
</feature>
<dbReference type="AlphaFoldDB" id="A0AA41QNE1"/>
<comment type="similarity">
    <text evidence="2">Belongs to the EamA transporter family.</text>
</comment>
<dbReference type="Pfam" id="PF00892">
    <property type="entry name" value="EamA"/>
    <property type="match status" value="2"/>
</dbReference>
<evidence type="ECO:0000256" key="5">
    <source>
        <dbReference type="ARBA" id="ARBA00023136"/>
    </source>
</evidence>
<comment type="caution">
    <text evidence="8">The sequence shown here is derived from an EMBL/GenBank/DDBJ whole genome shotgun (WGS) entry which is preliminary data.</text>
</comment>
<comment type="subcellular location">
    <subcellularLocation>
        <location evidence="1">Membrane</location>
        <topology evidence="1">Multi-pass membrane protein</topology>
    </subcellularLocation>
</comment>
<keyword evidence="3 6" id="KW-0812">Transmembrane</keyword>
<keyword evidence="5 6" id="KW-0472">Membrane</keyword>
<evidence type="ECO:0000313" key="9">
    <source>
        <dbReference type="Proteomes" id="UP001156140"/>
    </source>
</evidence>
<name>A0AA41QNE1_9HYPH</name>
<dbReference type="EMBL" id="JALAZD010000001">
    <property type="protein sequence ID" value="MCI0127353.1"/>
    <property type="molecule type" value="Genomic_DNA"/>
</dbReference>
<feature type="transmembrane region" description="Helical" evidence="6">
    <location>
        <begin position="33"/>
        <end position="52"/>
    </location>
</feature>
<keyword evidence="4 6" id="KW-1133">Transmembrane helix</keyword>
<reference evidence="8" key="1">
    <citation type="submission" date="2022-03" db="EMBL/GenBank/DDBJ databases">
        <title>The complete genome sequence of a Methyloterrigena soli.</title>
        <authorList>
            <person name="Zi Z."/>
        </authorList>
    </citation>
    <scope>NUCLEOTIDE SEQUENCE</scope>
    <source>
        <strain evidence="8">M48</strain>
    </source>
</reference>
<dbReference type="Proteomes" id="UP001156140">
    <property type="component" value="Unassembled WGS sequence"/>
</dbReference>
<dbReference type="InterPro" id="IPR000620">
    <property type="entry name" value="EamA_dom"/>
</dbReference>
<dbReference type="GO" id="GO:0016020">
    <property type="term" value="C:membrane"/>
    <property type="evidence" value="ECO:0007669"/>
    <property type="project" value="UniProtKB-SubCell"/>
</dbReference>